<proteinExistence type="predicted"/>
<sequence length="211" mass="22785">MRNLMRTLGKVGLFVFVLVAFALAQNSLQTQPSPAAGGPVYDLSIGYSKLAMPIPGAGRVNMNGADLSGSVDLYPRWGLTVDSNYARASNVLGTPHGGYVLTLLGGPVFYPIEHGSTRMFVHLLAGEGLVDGAAPIGGTDYRYGWLERFSYAAGGGIEHSVSGPFSIRASGDYLRTSFYDRAGTVRPQNNFRLTMSLICRLRDRRHRTVVP</sequence>
<dbReference type="AlphaFoldDB" id="A0A2U3KWC5"/>
<feature type="signal peptide" evidence="1">
    <location>
        <begin position="1"/>
        <end position="24"/>
    </location>
</feature>
<evidence type="ECO:0008006" key="4">
    <source>
        <dbReference type="Google" id="ProtNLM"/>
    </source>
</evidence>
<protein>
    <recommendedName>
        <fullName evidence="4">Outer membrane protein beta-barrel domain-containing protein</fullName>
    </recommendedName>
</protein>
<dbReference type="Proteomes" id="UP000238701">
    <property type="component" value="Unassembled WGS sequence"/>
</dbReference>
<accession>A0A2U3KWC5</accession>
<gene>
    <name evidence="2" type="ORF">SBA1_500031</name>
</gene>
<organism evidence="2 3">
    <name type="scientific">Candidatus Sulfotelmatobacter kueseliae</name>
    <dbReference type="NCBI Taxonomy" id="2042962"/>
    <lineage>
        <taxon>Bacteria</taxon>
        <taxon>Pseudomonadati</taxon>
        <taxon>Acidobacteriota</taxon>
        <taxon>Terriglobia</taxon>
        <taxon>Terriglobales</taxon>
        <taxon>Candidatus Korobacteraceae</taxon>
        <taxon>Candidatus Sulfotelmatobacter</taxon>
    </lineage>
</organism>
<evidence type="ECO:0000313" key="3">
    <source>
        <dbReference type="Proteomes" id="UP000238701"/>
    </source>
</evidence>
<keyword evidence="1" id="KW-0732">Signal</keyword>
<dbReference type="EMBL" id="OMOD01000145">
    <property type="protein sequence ID" value="SPF43880.1"/>
    <property type="molecule type" value="Genomic_DNA"/>
</dbReference>
<evidence type="ECO:0000313" key="2">
    <source>
        <dbReference type="EMBL" id="SPF43880.1"/>
    </source>
</evidence>
<evidence type="ECO:0000256" key="1">
    <source>
        <dbReference type="SAM" id="SignalP"/>
    </source>
</evidence>
<reference evidence="3" key="1">
    <citation type="submission" date="2018-02" db="EMBL/GenBank/DDBJ databases">
        <authorList>
            <person name="Hausmann B."/>
        </authorList>
    </citation>
    <scope>NUCLEOTIDE SEQUENCE [LARGE SCALE GENOMIC DNA]</scope>
    <source>
        <strain evidence="3">Peat soil MAG SbA1</strain>
    </source>
</reference>
<feature type="chain" id="PRO_5015637949" description="Outer membrane protein beta-barrel domain-containing protein" evidence="1">
    <location>
        <begin position="25"/>
        <end position="211"/>
    </location>
</feature>
<name>A0A2U3KWC5_9BACT</name>